<gene>
    <name evidence="1" type="ORF">H4S07_000104</name>
</gene>
<organism evidence="1 2">
    <name type="scientific">Coemansia furcata</name>
    <dbReference type="NCBI Taxonomy" id="417177"/>
    <lineage>
        <taxon>Eukaryota</taxon>
        <taxon>Fungi</taxon>
        <taxon>Fungi incertae sedis</taxon>
        <taxon>Zoopagomycota</taxon>
        <taxon>Kickxellomycotina</taxon>
        <taxon>Kickxellomycetes</taxon>
        <taxon>Kickxellales</taxon>
        <taxon>Kickxellaceae</taxon>
        <taxon>Coemansia</taxon>
    </lineage>
</organism>
<reference evidence="1" key="1">
    <citation type="submission" date="2022-07" db="EMBL/GenBank/DDBJ databases">
        <title>Phylogenomic reconstructions and comparative analyses of Kickxellomycotina fungi.</title>
        <authorList>
            <person name="Reynolds N.K."/>
            <person name="Stajich J.E."/>
            <person name="Barry K."/>
            <person name="Grigoriev I.V."/>
            <person name="Crous P."/>
            <person name="Smith M.E."/>
        </authorList>
    </citation>
    <scope>NUCLEOTIDE SEQUENCE</scope>
    <source>
        <strain evidence="1">CBS 102833</strain>
    </source>
</reference>
<proteinExistence type="predicted"/>
<keyword evidence="2" id="KW-1185">Reference proteome</keyword>
<comment type="caution">
    <text evidence="1">The sequence shown here is derived from an EMBL/GenBank/DDBJ whole genome shotgun (WGS) entry which is preliminary data.</text>
</comment>
<dbReference type="EMBL" id="JANBUP010000003">
    <property type="protein sequence ID" value="KAJ2814118.1"/>
    <property type="molecule type" value="Genomic_DNA"/>
</dbReference>
<dbReference type="Proteomes" id="UP001140096">
    <property type="component" value="Unassembled WGS sequence"/>
</dbReference>
<evidence type="ECO:0000313" key="1">
    <source>
        <dbReference type="EMBL" id="KAJ2814118.1"/>
    </source>
</evidence>
<name>A0ACC1LT10_9FUNG</name>
<accession>A0ACC1LT10</accession>
<evidence type="ECO:0000313" key="2">
    <source>
        <dbReference type="Proteomes" id="UP001140096"/>
    </source>
</evidence>
<sequence length="137" mass="14989">MEIYTDGACHGNGQRSAAGGVGTNQRAELAAINRAVLQANDSAHGYNGRPTVVIKTDSQYSIASLTKWHHNWNRNGWVNKAGNPVVNQDLIQGTLNEIRNGNCDVRFEHVRGHSNNQGNNAAHNLATKGARNNYCRR</sequence>
<protein>
    <submittedName>
        <fullName evidence="1">Uncharacterized protein</fullName>
    </submittedName>
</protein>